<evidence type="ECO:0000313" key="2">
    <source>
        <dbReference type="EMBL" id="QIY90095.1"/>
    </source>
</evidence>
<evidence type="ECO:0000313" key="3">
    <source>
        <dbReference type="Proteomes" id="UP000501570"/>
    </source>
</evidence>
<dbReference type="EMBL" id="CP050995">
    <property type="protein sequence ID" value="QIY90095.1"/>
    <property type="molecule type" value="Genomic_DNA"/>
</dbReference>
<feature type="region of interest" description="Disordered" evidence="1">
    <location>
        <begin position="73"/>
        <end position="92"/>
    </location>
</feature>
<sequence length="92" mass="11046">MNTRNSKRHSSESLKEVYQLGYDYGYENIWENEDYDIFPEYDIHINDANHQRVDKERQGQLWENRGKFISARSGFHENSRSHLPGHFNANRT</sequence>
<protein>
    <submittedName>
        <fullName evidence="2">Uncharacterized protein</fullName>
    </submittedName>
</protein>
<dbReference type="Proteomes" id="UP000501570">
    <property type="component" value="Chromosome"/>
</dbReference>
<name>A0ABX6KND8_CHRGL</name>
<proteinExistence type="predicted"/>
<keyword evidence="3" id="KW-1185">Reference proteome</keyword>
<reference evidence="2 3" key="1">
    <citation type="submission" date="2019-09" db="EMBL/GenBank/DDBJ databases">
        <title>FDA dAtabase for Regulatory Grade micrObial Sequences (FDA-ARGOS): Supporting development and validation of Infectious Disease Dx tests.</title>
        <authorList>
            <person name="Sciortino C."/>
            <person name="Tallon L."/>
            <person name="Sadzewicz L."/>
            <person name="Vavikolanu K."/>
            <person name="Mehta A."/>
            <person name="Aluvathingal J."/>
            <person name="Nadendla S."/>
            <person name="Nandy P."/>
            <person name="Geyer C."/>
            <person name="Yan Y."/>
            <person name="Sichtig H."/>
        </authorList>
    </citation>
    <scope>NUCLEOTIDE SEQUENCE [LARGE SCALE GENOMIC DNA]</scope>
    <source>
        <strain evidence="2 3">FDAARGOS_636</strain>
    </source>
</reference>
<gene>
    <name evidence="2" type="ORF">FOB44_05225</name>
</gene>
<organism evidence="2 3">
    <name type="scientific">Chryseobacterium gallinarum</name>
    <dbReference type="NCBI Taxonomy" id="1324352"/>
    <lineage>
        <taxon>Bacteria</taxon>
        <taxon>Pseudomonadati</taxon>
        <taxon>Bacteroidota</taxon>
        <taxon>Flavobacteriia</taxon>
        <taxon>Flavobacteriales</taxon>
        <taxon>Weeksellaceae</taxon>
        <taxon>Chryseobacterium group</taxon>
        <taxon>Chryseobacterium</taxon>
    </lineage>
</organism>
<dbReference type="RefSeq" id="WP_168237864.1">
    <property type="nucleotide sequence ID" value="NZ_CP050995.1"/>
</dbReference>
<evidence type="ECO:0000256" key="1">
    <source>
        <dbReference type="SAM" id="MobiDB-lite"/>
    </source>
</evidence>
<accession>A0ABX6KND8</accession>